<feature type="non-terminal residue" evidence="1">
    <location>
        <position position="49"/>
    </location>
</feature>
<reference evidence="1" key="1">
    <citation type="submission" date="2021-06" db="EMBL/GenBank/DDBJ databases">
        <authorList>
            <person name="Kallberg Y."/>
            <person name="Tangrot J."/>
            <person name="Rosling A."/>
        </authorList>
    </citation>
    <scope>NUCLEOTIDE SEQUENCE</scope>
    <source>
        <strain evidence="1">IN212</strain>
    </source>
</reference>
<evidence type="ECO:0000313" key="1">
    <source>
        <dbReference type="EMBL" id="CAG8655305.1"/>
    </source>
</evidence>
<sequence>MTMLLTSLSMYIITPSGSCVRASSIISDTKFFKCVSGFLARLNDSVPIY</sequence>
<accession>A0A9N9DWF8</accession>
<comment type="caution">
    <text evidence="1">The sequence shown here is derived from an EMBL/GenBank/DDBJ whole genome shotgun (WGS) entry which is preliminary data.</text>
</comment>
<keyword evidence="2" id="KW-1185">Reference proteome</keyword>
<dbReference type="EMBL" id="CAJVPZ010014164">
    <property type="protein sequence ID" value="CAG8655305.1"/>
    <property type="molecule type" value="Genomic_DNA"/>
</dbReference>
<dbReference type="Proteomes" id="UP000789396">
    <property type="component" value="Unassembled WGS sequence"/>
</dbReference>
<evidence type="ECO:0000313" key="2">
    <source>
        <dbReference type="Proteomes" id="UP000789396"/>
    </source>
</evidence>
<gene>
    <name evidence="1" type="ORF">RFULGI_LOCUS8637</name>
</gene>
<name>A0A9N9DWF8_9GLOM</name>
<protein>
    <submittedName>
        <fullName evidence="1">18712_t:CDS:1</fullName>
    </submittedName>
</protein>
<dbReference type="AlphaFoldDB" id="A0A9N9DWF8"/>
<organism evidence="1 2">
    <name type="scientific">Racocetra fulgida</name>
    <dbReference type="NCBI Taxonomy" id="60492"/>
    <lineage>
        <taxon>Eukaryota</taxon>
        <taxon>Fungi</taxon>
        <taxon>Fungi incertae sedis</taxon>
        <taxon>Mucoromycota</taxon>
        <taxon>Glomeromycotina</taxon>
        <taxon>Glomeromycetes</taxon>
        <taxon>Diversisporales</taxon>
        <taxon>Gigasporaceae</taxon>
        <taxon>Racocetra</taxon>
    </lineage>
</organism>
<proteinExistence type="predicted"/>